<keyword evidence="2" id="KW-0812">Transmembrane</keyword>
<evidence type="ECO:0000256" key="1">
    <source>
        <dbReference type="ARBA" id="ARBA00004370"/>
    </source>
</evidence>
<dbReference type="InterPro" id="IPR029787">
    <property type="entry name" value="Nucleotide_cyclase"/>
</dbReference>
<dbReference type="InterPro" id="IPR050706">
    <property type="entry name" value="Cyclic-di-GMP_PDE-like"/>
</dbReference>
<dbReference type="Gene3D" id="3.20.20.450">
    <property type="entry name" value="EAL domain"/>
    <property type="match status" value="1"/>
</dbReference>
<dbReference type="RefSeq" id="WP_136853768.1">
    <property type="nucleotide sequence ID" value="NZ_SWCI01000008.1"/>
</dbReference>
<dbReference type="SUPFAM" id="SSF55073">
    <property type="entry name" value="Nucleotide cyclase"/>
    <property type="match status" value="1"/>
</dbReference>
<dbReference type="PROSITE" id="PS50883">
    <property type="entry name" value="EAL"/>
    <property type="match status" value="1"/>
</dbReference>
<dbReference type="PROSITE" id="PS50839">
    <property type="entry name" value="CHASE"/>
    <property type="match status" value="1"/>
</dbReference>
<evidence type="ECO:0000313" key="8">
    <source>
        <dbReference type="EMBL" id="TKB48297.1"/>
    </source>
</evidence>
<dbReference type="AlphaFoldDB" id="A0A4U1BBH1"/>
<dbReference type="SMART" id="SM00267">
    <property type="entry name" value="GGDEF"/>
    <property type="match status" value="1"/>
</dbReference>
<accession>A0A4U1BBH1</accession>
<dbReference type="Pfam" id="PF00990">
    <property type="entry name" value="GGDEF"/>
    <property type="match status" value="1"/>
</dbReference>
<evidence type="ECO:0000256" key="2">
    <source>
        <dbReference type="ARBA" id="ARBA00022692"/>
    </source>
</evidence>
<dbReference type="SMART" id="SM00052">
    <property type="entry name" value="EAL"/>
    <property type="match status" value="1"/>
</dbReference>
<protein>
    <submittedName>
        <fullName evidence="8">EAL domain-containing protein</fullName>
    </submittedName>
</protein>
<dbReference type="GO" id="GO:0007165">
    <property type="term" value="P:signal transduction"/>
    <property type="evidence" value="ECO:0007669"/>
    <property type="project" value="UniProtKB-ARBA"/>
</dbReference>
<dbReference type="InterPro" id="IPR001633">
    <property type="entry name" value="EAL_dom"/>
</dbReference>
<dbReference type="EMBL" id="SWCI01000008">
    <property type="protein sequence ID" value="TKB48297.1"/>
    <property type="molecule type" value="Genomic_DNA"/>
</dbReference>
<dbReference type="InterPro" id="IPR042240">
    <property type="entry name" value="CHASE_sf"/>
</dbReference>
<evidence type="ECO:0000256" key="3">
    <source>
        <dbReference type="ARBA" id="ARBA00022989"/>
    </source>
</evidence>
<keyword evidence="9" id="KW-1185">Reference proteome</keyword>
<dbReference type="PANTHER" id="PTHR33121">
    <property type="entry name" value="CYCLIC DI-GMP PHOSPHODIESTERASE PDEF"/>
    <property type="match status" value="1"/>
</dbReference>
<gene>
    <name evidence="8" type="ORF">FCL40_13180</name>
</gene>
<comment type="caution">
    <text evidence="8">The sequence shown here is derived from an EMBL/GenBank/DDBJ whole genome shotgun (WGS) entry which is preliminary data.</text>
</comment>
<evidence type="ECO:0000259" key="7">
    <source>
        <dbReference type="PROSITE" id="PS50887"/>
    </source>
</evidence>
<keyword evidence="4" id="KW-0472">Membrane</keyword>
<dbReference type="SMART" id="SM01079">
    <property type="entry name" value="CHASE"/>
    <property type="match status" value="1"/>
</dbReference>
<evidence type="ECO:0000259" key="6">
    <source>
        <dbReference type="PROSITE" id="PS50883"/>
    </source>
</evidence>
<dbReference type="SUPFAM" id="SSF141868">
    <property type="entry name" value="EAL domain-like"/>
    <property type="match status" value="1"/>
</dbReference>
<reference evidence="8 9" key="1">
    <citation type="submission" date="2019-04" db="EMBL/GenBank/DDBJ databases">
        <authorList>
            <person name="Hwang J.C."/>
        </authorList>
    </citation>
    <scope>NUCLEOTIDE SEQUENCE [LARGE SCALE GENOMIC DNA]</scope>
    <source>
        <strain evidence="8 9">IMCC35001</strain>
    </source>
</reference>
<evidence type="ECO:0000256" key="4">
    <source>
        <dbReference type="ARBA" id="ARBA00023136"/>
    </source>
</evidence>
<dbReference type="InterPro" id="IPR043128">
    <property type="entry name" value="Rev_trsase/Diguanyl_cyclase"/>
</dbReference>
<sequence>MRAMFPRLPARSLSPWLLTLITILCGGGIIQDQLQRWQENDQWHLEAIAQHQLTDLNRQLDDIVSILTALDQEIQANPEIGQTRLNTLAPTYLALAPAVSNLQLAPDAIVKAIYPLGNNRRAIGHNLLLDDKRQQDVLNAINIQQTVLSGPYKTLQSNYSFFLRKPVFLPGSKGKRFWGFVTAMVEMDRFAQETGLTALRSAGMTLALTHSLNASTLYGDQLGPNQDTLTLPLNPLAPWNLQLAREHQNFSFPILLSYGTLLLLSLSFFYINRHIFSHPSHLGEKLAKTQAKMNTLEQTDLRSGLFNRRSFLKQLHMRYQLFHAQNGLSALIVIRFSQLKQLQLTLSSDDNLQLMQQISSQLRTLSRKTDLLGQLDQDTFGLAIDNFSCMNDVWIAANKLAGAMTKAYPVNGGEVTLQCRFGISLVIKDGLEADVLLSRALIALESDQGLNSNISFFNQSMEYKLLERRELEKQLKSALAKDQFFLVYQPQVCPGSGVIIGFEALLRWRRSQSEIEAPARFIQLAENLDLIQEIGAEVIKQACRAQCAFTNVLGRNVQMSVNLSAKQLKEPSLYHTIKDNILNVGTPPSCFTFEITETTFIESQEQASQTLERLRSFGVRISIDDFGTGYSSLHQLKRLPVDELKIDRSFIEGVLTDQVDTGIAKTIIALANHLQLKVIAEGIETNSQHHFVTGYPDVICQGFFYHRPMEMDQAVATLKRQKQQMSPRQQAQQRL</sequence>
<dbReference type="CDD" id="cd01948">
    <property type="entry name" value="EAL"/>
    <property type="match status" value="1"/>
</dbReference>
<dbReference type="GO" id="GO:0071111">
    <property type="term" value="F:cyclic-guanylate-specific phosphodiesterase activity"/>
    <property type="evidence" value="ECO:0007669"/>
    <property type="project" value="InterPro"/>
</dbReference>
<name>A0A4U1BBH1_9GAMM</name>
<dbReference type="InterPro" id="IPR035919">
    <property type="entry name" value="EAL_sf"/>
</dbReference>
<dbReference type="Pfam" id="PF00563">
    <property type="entry name" value="EAL"/>
    <property type="match status" value="1"/>
</dbReference>
<dbReference type="InterPro" id="IPR000160">
    <property type="entry name" value="GGDEF_dom"/>
</dbReference>
<proteinExistence type="predicted"/>
<evidence type="ECO:0000259" key="5">
    <source>
        <dbReference type="PROSITE" id="PS50839"/>
    </source>
</evidence>
<dbReference type="Gene3D" id="3.30.450.350">
    <property type="entry name" value="CHASE domain"/>
    <property type="match status" value="1"/>
</dbReference>
<feature type="domain" description="CHASE" evidence="5">
    <location>
        <begin position="106"/>
        <end position="199"/>
    </location>
</feature>
<dbReference type="Pfam" id="PF03924">
    <property type="entry name" value="CHASE"/>
    <property type="match status" value="1"/>
</dbReference>
<dbReference type="PANTHER" id="PTHR33121:SF70">
    <property type="entry name" value="SIGNALING PROTEIN YKOW"/>
    <property type="match status" value="1"/>
</dbReference>
<dbReference type="Proteomes" id="UP000305674">
    <property type="component" value="Unassembled WGS sequence"/>
</dbReference>
<dbReference type="Gene3D" id="3.30.70.270">
    <property type="match status" value="1"/>
</dbReference>
<dbReference type="OrthoDB" id="6597954at2"/>
<feature type="domain" description="EAL" evidence="6">
    <location>
        <begin position="468"/>
        <end position="722"/>
    </location>
</feature>
<feature type="domain" description="GGDEF" evidence="7">
    <location>
        <begin position="327"/>
        <end position="459"/>
    </location>
</feature>
<dbReference type="PROSITE" id="PS50887">
    <property type="entry name" value="GGDEF"/>
    <property type="match status" value="1"/>
</dbReference>
<keyword evidence="3" id="KW-1133">Transmembrane helix</keyword>
<comment type="subcellular location">
    <subcellularLocation>
        <location evidence="1">Membrane</location>
    </subcellularLocation>
</comment>
<dbReference type="InterPro" id="IPR006189">
    <property type="entry name" value="CHASE_dom"/>
</dbReference>
<dbReference type="GO" id="GO:0016020">
    <property type="term" value="C:membrane"/>
    <property type="evidence" value="ECO:0007669"/>
    <property type="project" value="UniProtKB-SubCell"/>
</dbReference>
<organism evidence="8 9">
    <name type="scientific">Ferrimonas sediminicola</name>
    <dbReference type="NCBI Taxonomy" id="2569538"/>
    <lineage>
        <taxon>Bacteria</taxon>
        <taxon>Pseudomonadati</taxon>
        <taxon>Pseudomonadota</taxon>
        <taxon>Gammaproteobacteria</taxon>
        <taxon>Alteromonadales</taxon>
        <taxon>Ferrimonadaceae</taxon>
        <taxon>Ferrimonas</taxon>
    </lineage>
</organism>
<evidence type="ECO:0000313" key="9">
    <source>
        <dbReference type="Proteomes" id="UP000305674"/>
    </source>
</evidence>